<evidence type="ECO:0000256" key="6">
    <source>
        <dbReference type="SAM" id="SignalP"/>
    </source>
</evidence>
<accession>A0A7M1SRW9</accession>
<dbReference type="InterPro" id="IPR006059">
    <property type="entry name" value="SBP"/>
</dbReference>
<dbReference type="Pfam" id="PF01547">
    <property type="entry name" value="SBP_bac_1"/>
    <property type="match status" value="1"/>
</dbReference>
<dbReference type="CDD" id="cd13585">
    <property type="entry name" value="PBP2_TMBP_like"/>
    <property type="match status" value="1"/>
</dbReference>
<keyword evidence="3" id="KW-0472">Membrane</keyword>
<dbReference type="SUPFAM" id="SSF53850">
    <property type="entry name" value="Periplasmic binding protein-like II"/>
    <property type="match status" value="1"/>
</dbReference>
<protein>
    <submittedName>
        <fullName evidence="7">Sugar ABC transporter substrate-binding protein</fullName>
    </submittedName>
</protein>
<dbReference type="InterPro" id="IPR050490">
    <property type="entry name" value="Bact_solute-bd_prot1"/>
</dbReference>
<evidence type="ECO:0000313" key="7">
    <source>
        <dbReference type="EMBL" id="QOR69333.1"/>
    </source>
</evidence>
<dbReference type="Proteomes" id="UP000593758">
    <property type="component" value="Chromosome"/>
</dbReference>
<proteinExistence type="predicted"/>
<dbReference type="Gene3D" id="3.40.190.10">
    <property type="entry name" value="Periplasmic binding protein-like II"/>
    <property type="match status" value="1"/>
</dbReference>
<keyword evidence="8" id="KW-1185">Reference proteome</keyword>
<dbReference type="AlphaFoldDB" id="A0A7M1SRW9"/>
<keyword evidence="2 6" id="KW-0732">Signal</keyword>
<feature type="signal peptide" evidence="6">
    <location>
        <begin position="1"/>
        <end position="25"/>
    </location>
</feature>
<dbReference type="KEGG" id="halt:IM660_11535"/>
<sequence>MSTGARRTRVAGMAGLAALSLVAAAGCSSDGGGGADGDVTIEFAQWWEPELPDGAFAEIIAGFEEENPGVNVDLVSAPYASTQEQLFAGSASGTMPDVMGLDAVWVNDFANQGAIADLSALMSEYGYDDSQLASQVQVDGATYMIPVVNFIYPLFTNDDLLAEAGVDAPPTTRQEFLDAAVAISELGGDTTGWALPLSLEQPNGVLNDVMPWVWSSGGSMLADGQPDLTNPEMTAAIEYVQQLWDAGAVAPGSFTMKEQDKVEEFTNGRVGMMISSLAHINLLQETNPDLNFSVSAIPTEEGFSGDSGLTYASWGIGISESTEHPEEAFALIEYLMETETNGDLSTIANGFPGNTEAVPDFVEDDPLMADAFEIYQNTTPVNEFSGLPAAEQLMRSFAEQLQATLNGDQDVTQMLDQTQAAWSDEF</sequence>
<dbReference type="RefSeq" id="WP_193495644.1">
    <property type="nucleotide sequence ID" value="NZ_CP063169.1"/>
</dbReference>
<evidence type="ECO:0000256" key="5">
    <source>
        <dbReference type="ARBA" id="ARBA00023288"/>
    </source>
</evidence>
<evidence type="ECO:0000256" key="2">
    <source>
        <dbReference type="ARBA" id="ARBA00022729"/>
    </source>
</evidence>
<keyword evidence="1" id="KW-1003">Cell membrane</keyword>
<evidence type="ECO:0000256" key="1">
    <source>
        <dbReference type="ARBA" id="ARBA00022475"/>
    </source>
</evidence>
<dbReference type="EMBL" id="CP063169">
    <property type="protein sequence ID" value="QOR69333.1"/>
    <property type="molecule type" value="Genomic_DNA"/>
</dbReference>
<evidence type="ECO:0000256" key="4">
    <source>
        <dbReference type="ARBA" id="ARBA00023139"/>
    </source>
</evidence>
<dbReference type="PANTHER" id="PTHR43649">
    <property type="entry name" value="ARABINOSE-BINDING PROTEIN-RELATED"/>
    <property type="match status" value="1"/>
</dbReference>
<evidence type="ECO:0000256" key="3">
    <source>
        <dbReference type="ARBA" id="ARBA00023136"/>
    </source>
</evidence>
<dbReference type="PANTHER" id="PTHR43649:SF33">
    <property type="entry name" value="POLYGALACTURONAN_RHAMNOGALACTURONAN-BINDING PROTEIN YTCQ"/>
    <property type="match status" value="1"/>
</dbReference>
<organism evidence="7 8">
    <name type="scientific">Ruania alkalisoli</name>
    <dbReference type="NCBI Taxonomy" id="2779775"/>
    <lineage>
        <taxon>Bacteria</taxon>
        <taxon>Bacillati</taxon>
        <taxon>Actinomycetota</taxon>
        <taxon>Actinomycetes</taxon>
        <taxon>Micrococcales</taxon>
        <taxon>Ruaniaceae</taxon>
        <taxon>Ruania</taxon>
    </lineage>
</organism>
<name>A0A7M1SRW9_9MICO</name>
<keyword evidence="5" id="KW-0449">Lipoprotein</keyword>
<feature type="chain" id="PRO_5038592415" evidence="6">
    <location>
        <begin position="26"/>
        <end position="426"/>
    </location>
</feature>
<dbReference type="PROSITE" id="PS51257">
    <property type="entry name" value="PROKAR_LIPOPROTEIN"/>
    <property type="match status" value="1"/>
</dbReference>
<reference evidence="7 8" key="1">
    <citation type="submission" date="2020-10" db="EMBL/GenBank/DDBJ databases">
        <title>Haloactinobacterium sp. RN3S43, a bacterium isolated from saline soil.</title>
        <authorList>
            <person name="Sun J.-Q."/>
        </authorList>
    </citation>
    <scope>NUCLEOTIDE SEQUENCE [LARGE SCALE GENOMIC DNA]</scope>
    <source>
        <strain evidence="7 8">RN3S43</strain>
    </source>
</reference>
<keyword evidence="4" id="KW-0564">Palmitate</keyword>
<evidence type="ECO:0000313" key="8">
    <source>
        <dbReference type="Proteomes" id="UP000593758"/>
    </source>
</evidence>
<gene>
    <name evidence="7" type="ORF">IM660_11535</name>
</gene>